<protein>
    <submittedName>
        <fullName evidence="3">PEP-CTERM motif protein</fullName>
    </submittedName>
</protein>
<evidence type="ECO:0000259" key="2">
    <source>
        <dbReference type="Pfam" id="PF07589"/>
    </source>
</evidence>
<dbReference type="Proteomes" id="UP000319383">
    <property type="component" value="Chromosome"/>
</dbReference>
<keyword evidence="4" id="KW-1185">Reference proteome</keyword>
<dbReference type="InterPro" id="IPR013424">
    <property type="entry name" value="Ice-binding_C"/>
</dbReference>
<feature type="domain" description="Ice-binding protein C-terminal" evidence="2">
    <location>
        <begin position="213"/>
        <end position="237"/>
    </location>
</feature>
<dbReference type="KEGG" id="sdyn:Mal52_61520"/>
<evidence type="ECO:0000256" key="1">
    <source>
        <dbReference type="SAM" id="SignalP"/>
    </source>
</evidence>
<feature type="signal peptide" evidence="1">
    <location>
        <begin position="1"/>
        <end position="28"/>
    </location>
</feature>
<evidence type="ECO:0000313" key="3">
    <source>
        <dbReference type="EMBL" id="QDU47617.1"/>
    </source>
</evidence>
<dbReference type="NCBIfam" id="TIGR02595">
    <property type="entry name" value="PEP_CTERM"/>
    <property type="match status" value="1"/>
</dbReference>
<accession>A0A517ZYQ4</accession>
<evidence type="ECO:0000313" key="4">
    <source>
        <dbReference type="Proteomes" id="UP000319383"/>
    </source>
</evidence>
<feature type="chain" id="PRO_5021846625" evidence="1">
    <location>
        <begin position="29"/>
        <end position="242"/>
    </location>
</feature>
<dbReference type="AlphaFoldDB" id="A0A517ZYQ4"/>
<dbReference type="Pfam" id="PF07589">
    <property type="entry name" value="PEP-CTERM"/>
    <property type="match status" value="1"/>
</dbReference>
<reference evidence="3 4" key="1">
    <citation type="submission" date="2019-02" db="EMBL/GenBank/DDBJ databases">
        <title>Deep-cultivation of Planctomycetes and their phenomic and genomic characterization uncovers novel biology.</title>
        <authorList>
            <person name="Wiegand S."/>
            <person name="Jogler M."/>
            <person name="Boedeker C."/>
            <person name="Pinto D."/>
            <person name="Vollmers J."/>
            <person name="Rivas-Marin E."/>
            <person name="Kohn T."/>
            <person name="Peeters S.H."/>
            <person name="Heuer A."/>
            <person name="Rast P."/>
            <person name="Oberbeckmann S."/>
            <person name="Bunk B."/>
            <person name="Jeske O."/>
            <person name="Meyerdierks A."/>
            <person name="Storesund J.E."/>
            <person name="Kallscheuer N."/>
            <person name="Luecker S."/>
            <person name="Lage O.M."/>
            <person name="Pohl T."/>
            <person name="Merkel B.J."/>
            <person name="Hornburger P."/>
            <person name="Mueller R.-W."/>
            <person name="Bruemmer F."/>
            <person name="Labrenz M."/>
            <person name="Spormann A.M."/>
            <person name="Op den Camp H."/>
            <person name="Overmann J."/>
            <person name="Amann R."/>
            <person name="Jetten M.S.M."/>
            <person name="Mascher T."/>
            <person name="Medema M.H."/>
            <person name="Devos D.P."/>
            <person name="Kaster A.-K."/>
            <person name="Ovreas L."/>
            <person name="Rohde M."/>
            <person name="Galperin M.Y."/>
            <person name="Jogler C."/>
        </authorList>
    </citation>
    <scope>NUCLEOTIDE SEQUENCE [LARGE SCALE GENOMIC DNA]</scope>
    <source>
        <strain evidence="3 4">Mal52</strain>
    </source>
</reference>
<proteinExistence type="predicted"/>
<sequence precursor="true">MQQKTKLTIYSCLAVPILLFAFETRAQAGPILGFGRLSANSVGDSVIGETQLTVELSDVGSGQVAFIFRNSGPDASSIADVYFDDDGNLASIASLIDADDGVGGDPGVDFSTGASPPNIPAHNNISPSFFVTAGLLADSDAPAQPNGVNPGEQLTVIMNLTSGVTFADTVAAIDLAGAAGGLRIGIHVQGYASGGSETFVNLPPGPDPGPGLVPEPSSMLLMAMGMFGLAGYGWRKRKSQAA</sequence>
<gene>
    <name evidence="3" type="ORF">Mal52_61520</name>
</gene>
<organism evidence="3 4">
    <name type="scientific">Symmachiella dynata</name>
    <dbReference type="NCBI Taxonomy" id="2527995"/>
    <lineage>
        <taxon>Bacteria</taxon>
        <taxon>Pseudomonadati</taxon>
        <taxon>Planctomycetota</taxon>
        <taxon>Planctomycetia</taxon>
        <taxon>Planctomycetales</taxon>
        <taxon>Planctomycetaceae</taxon>
        <taxon>Symmachiella</taxon>
    </lineage>
</organism>
<dbReference type="EMBL" id="CP036276">
    <property type="protein sequence ID" value="QDU47617.1"/>
    <property type="molecule type" value="Genomic_DNA"/>
</dbReference>
<keyword evidence="1" id="KW-0732">Signal</keyword>
<dbReference type="RefSeq" id="WP_145380415.1">
    <property type="nucleotide sequence ID" value="NZ_CP036276.1"/>
</dbReference>
<name>A0A517ZYQ4_9PLAN</name>